<accession>T0YZV7</accession>
<protein>
    <submittedName>
        <fullName evidence="1">Uncharacterized protein</fullName>
    </submittedName>
</protein>
<sequence length="51" mass="5728">MLKRKGKLFHYTGRPNKLTSGRDVPNEVSKRLRQAGFITELNGDGVLATKK</sequence>
<gene>
    <name evidence="1" type="ORF">B1A_16160</name>
</gene>
<evidence type="ECO:0000313" key="1">
    <source>
        <dbReference type="EMBL" id="EQD41231.1"/>
    </source>
</evidence>
<name>T0YZV7_9ZZZZ</name>
<comment type="caution">
    <text evidence="1">The sequence shown here is derived from an EMBL/GenBank/DDBJ whole genome shotgun (WGS) entry which is preliminary data.</text>
</comment>
<proteinExistence type="predicted"/>
<dbReference type="AlphaFoldDB" id="T0YZV7"/>
<dbReference type="EMBL" id="AUZX01011883">
    <property type="protein sequence ID" value="EQD41231.1"/>
    <property type="molecule type" value="Genomic_DNA"/>
</dbReference>
<reference evidence="1" key="2">
    <citation type="journal article" date="2014" name="ISME J.">
        <title>Microbial stratification in low pH oxic and suboxic macroscopic growths along an acid mine drainage.</title>
        <authorList>
            <person name="Mendez-Garcia C."/>
            <person name="Mesa V."/>
            <person name="Sprenger R.R."/>
            <person name="Richter M."/>
            <person name="Diez M.S."/>
            <person name="Solano J."/>
            <person name="Bargiela R."/>
            <person name="Golyshina O.V."/>
            <person name="Manteca A."/>
            <person name="Ramos J.L."/>
            <person name="Gallego J.R."/>
            <person name="Llorente I."/>
            <person name="Martins Dos Santos V.A."/>
            <person name="Jensen O.N."/>
            <person name="Pelaez A.I."/>
            <person name="Sanchez J."/>
            <person name="Ferrer M."/>
        </authorList>
    </citation>
    <scope>NUCLEOTIDE SEQUENCE</scope>
</reference>
<organism evidence="1">
    <name type="scientific">mine drainage metagenome</name>
    <dbReference type="NCBI Taxonomy" id="410659"/>
    <lineage>
        <taxon>unclassified sequences</taxon>
        <taxon>metagenomes</taxon>
        <taxon>ecological metagenomes</taxon>
    </lineage>
</organism>
<reference evidence="1" key="1">
    <citation type="submission" date="2013-08" db="EMBL/GenBank/DDBJ databases">
        <authorList>
            <person name="Mendez C."/>
            <person name="Richter M."/>
            <person name="Ferrer M."/>
            <person name="Sanchez J."/>
        </authorList>
    </citation>
    <scope>NUCLEOTIDE SEQUENCE</scope>
</reference>